<feature type="compositionally biased region" description="Basic and acidic residues" evidence="1">
    <location>
        <begin position="109"/>
        <end position="128"/>
    </location>
</feature>
<name>A0A4Z2FMF9_9TELE</name>
<keyword evidence="3" id="KW-1185">Reference proteome</keyword>
<feature type="region of interest" description="Disordered" evidence="1">
    <location>
        <begin position="162"/>
        <end position="198"/>
    </location>
</feature>
<dbReference type="AlphaFoldDB" id="A0A4Z2FMF9"/>
<evidence type="ECO:0000256" key="1">
    <source>
        <dbReference type="SAM" id="MobiDB-lite"/>
    </source>
</evidence>
<comment type="caution">
    <text evidence="2">The sequence shown here is derived from an EMBL/GenBank/DDBJ whole genome shotgun (WGS) entry which is preliminary data.</text>
</comment>
<gene>
    <name evidence="2" type="ORF">EYF80_047510</name>
</gene>
<evidence type="ECO:0000313" key="3">
    <source>
        <dbReference type="Proteomes" id="UP000314294"/>
    </source>
</evidence>
<feature type="region of interest" description="Disordered" evidence="1">
    <location>
        <begin position="99"/>
        <end position="135"/>
    </location>
</feature>
<feature type="region of interest" description="Disordered" evidence="1">
    <location>
        <begin position="37"/>
        <end position="58"/>
    </location>
</feature>
<evidence type="ECO:0000313" key="2">
    <source>
        <dbReference type="EMBL" id="TNN42318.1"/>
    </source>
</evidence>
<feature type="compositionally biased region" description="Polar residues" evidence="1">
    <location>
        <begin position="168"/>
        <end position="180"/>
    </location>
</feature>
<organism evidence="2 3">
    <name type="scientific">Liparis tanakae</name>
    <name type="common">Tanaka's snailfish</name>
    <dbReference type="NCBI Taxonomy" id="230148"/>
    <lineage>
        <taxon>Eukaryota</taxon>
        <taxon>Metazoa</taxon>
        <taxon>Chordata</taxon>
        <taxon>Craniata</taxon>
        <taxon>Vertebrata</taxon>
        <taxon>Euteleostomi</taxon>
        <taxon>Actinopterygii</taxon>
        <taxon>Neopterygii</taxon>
        <taxon>Teleostei</taxon>
        <taxon>Neoteleostei</taxon>
        <taxon>Acanthomorphata</taxon>
        <taxon>Eupercaria</taxon>
        <taxon>Perciformes</taxon>
        <taxon>Cottioidei</taxon>
        <taxon>Cottales</taxon>
        <taxon>Liparidae</taxon>
        <taxon>Liparis</taxon>
    </lineage>
</organism>
<feature type="compositionally biased region" description="Basic and acidic residues" evidence="1">
    <location>
        <begin position="186"/>
        <end position="198"/>
    </location>
</feature>
<protein>
    <submittedName>
        <fullName evidence="2">Uncharacterized protein</fullName>
    </submittedName>
</protein>
<proteinExistence type="predicted"/>
<feature type="compositionally biased region" description="Basic and acidic residues" evidence="1">
    <location>
        <begin position="37"/>
        <end position="47"/>
    </location>
</feature>
<dbReference type="Proteomes" id="UP000314294">
    <property type="component" value="Unassembled WGS sequence"/>
</dbReference>
<dbReference type="EMBL" id="SRLO01001045">
    <property type="protein sequence ID" value="TNN42318.1"/>
    <property type="molecule type" value="Genomic_DNA"/>
</dbReference>
<accession>A0A4Z2FMF9</accession>
<sequence length="237" mass="26201">MSNDELLSASLPAVMDGLRWEGNTSLTLAISSIHRDDEEKRIREDSRGGLPKESFVGGQSHQLGFHDADRRIHHGYFHLNSLFLSATALPSQHPSLLISKAHPSSVGGEHLKSMNRQSEEKGPEEPKVRAAAPPPEILKSQQTERKNRQQHQHFVVRVARMRGGARPTTPSGLSSESTSADAPVDGEEKAPDLRHEADGLSELWADSSLRPADQRAASFIVNINIKLLYTDDLEREK</sequence>
<reference evidence="2 3" key="1">
    <citation type="submission" date="2019-03" db="EMBL/GenBank/DDBJ databases">
        <title>First draft genome of Liparis tanakae, snailfish: a comprehensive survey of snailfish specific genes.</title>
        <authorList>
            <person name="Kim W."/>
            <person name="Song I."/>
            <person name="Jeong J.-H."/>
            <person name="Kim D."/>
            <person name="Kim S."/>
            <person name="Ryu S."/>
            <person name="Song J.Y."/>
            <person name="Lee S.K."/>
        </authorList>
    </citation>
    <scope>NUCLEOTIDE SEQUENCE [LARGE SCALE GENOMIC DNA]</scope>
    <source>
        <tissue evidence="2">Muscle</tissue>
    </source>
</reference>